<proteinExistence type="predicted"/>
<organism evidence="2 3">
    <name type="scientific">Stenotrophomonas acidaminiphila</name>
    <dbReference type="NCBI Taxonomy" id="128780"/>
    <lineage>
        <taxon>Bacteria</taxon>
        <taxon>Pseudomonadati</taxon>
        <taxon>Pseudomonadota</taxon>
        <taxon>Gammaproteobacteria</taxon>
        <taxon>Lysobacterales</taxon>
        <taxon>Lysobacteraceae</taxon>
        <taxon>Stenotrophomonas</taxon>
    </lineage>
</organism>
<dbReference type="EMBL" id="CP012900">
    <property type="protein sequence ID" value="ALJ29764.1"/>
    <property type="molecule type" value="Genomic_DNA"/>
</dbReference>
<dbReference type="KEGG" id="sacz:AOT14_34250"/>
<accession>A0A0S1B429</accession>
<evidence type="ECO:0000256" key="1">
    <source>
        <dbReference type="SAM" id="MobiDB-lite"/>
    </source>
</evidence>
<feature type="region of interest" description="Disordered" evidence="1">
    <location>
        <begin position="1"/>
        <end position="25"/>
    </location>
</feature>
<name>A0A0S1B429_9GAMM</name>
<dbReference type="Proteomes" id="UP000061010">
    <property type="component" value="Chromosome"/>
</dbReference>
<evidence type="ECO:0000313" key="3">
    <source>
        <dbReference type="Proteomes" id="UP000061010"/>
    </source>
</evidence>
<gene>
    <name evidence="2" type="ORF">AOT14_34250</name>
</gene>
<sequence>MTHITQRQVSHAEPLPACRNGHPSRHIHDQRRVESSGGHFIECRCCSSGRHATFEEALQDWRRRNGRRGPRRQAPAEPGNVVQLGLRLVGASGG</sequence>
<protein>
    <submittedName>
        <fullName evidence="2">Uncharacterized protein</fullName>
    </submittedName>
</protein>
<evidence type="ECO:0000313" key="2">
    <source>
        <dbReference type="EMBL" id="ALJ29764.1"/>
    </source>
</evidence>
<dbReference type="AlphaFoldDB" id="A0A0S1B429"/>
<keyword evidence="3" id="KW-1185">Reference proteome</keyword>
<reference evidence="2 3" key="1">
    <citation type="journal article" date="2015" name="Genome Announc.">
        <title>Complete Genome Sequencing of Stenotrophomonas acidaminiphila ZAC14D2_NAIMI4_2, a Multidrug-Resistant Strain Isolated from Sediments of a Polluted River in Mexico, Uncovers New Antibiotic Resistance Genes and a Novel Class-II Lasso Peptide Biosynthesis Gene Cluster.</title>
        <authorList>
            <person name="Vinuesa P."/>
            <person name="Ochoa-Sanchez L.E."/>
        </authorList>
    </citation>
    <scope>NUCLEOTIDE SEQUENCE [LARGE SCALE GENOMIC DNA]</scope>
    <source>
        <strain evidence="2 3">ZAC14D2_NAIMI4_2</strain>
    </source>
</reference>
<dbReference type="PATRIC" id="fig|128780.6.peg.3469"/>